<evidence type="ECO:0000256" key="4">
    <source>
        <dbReference type="ARBA" id="ARBA00015492"/>
    </source>
</evidence>
<name>A0A9Q1E460_CONCO</name>
<comment type="caution">
    <text evidence="9">The sequence shown here is derived from an EMBL/GenBank/DDBJ whole genome shotgun (WGS) entry which is preliminary data.</text>
</comment>
<dbReference type="GO" id="GO:0005737">
    <property type="term" value="C:cytoplasm"/>
    <property type="evidence" value="ECO:0007669"/>
    <property type="project" value="UniProtKB-SubCell"/>
</dbReference>
<evidence type="ECO:0000256" key="7">
    <source>
        <dbReference type="ARBA" id="ARBA00048366"/>
    </source>
</evidence>
<comment type="similarity">
    <text evidence="2">Belongs to the SUA5 family.</text>
</comment>
<keyword evidence="5" id="KW-0963">Cytoplasm</keyword>
<sequence length="115" mass="12383">MCGVYPLVGVRIPDHAFIRQLSQMCGEPLALTSANVSAQTSTIAVEEFRALWPSLAVVVDGGPIGDQSPECRLGSTVIDLSACGRFRVVRPGCALSATVNILEQKYFLSEQKEDE</sequence>
<protein>
    <recommendedName>
        <fullName evidence="4">Threonylcarbamoyl-AMP synthase</fullName>
        <ecNumber evidence="3">2.7.7.87</ecNumber>
    </recommendedName>
</protein>
<dbReference type="GO" id="GO:0000049">
    <property type="term" value="F:tRNA binding"/>
    <property type="evidence" value="ECO:0007669"/>
    <property type="project" value="TreeGrafter"/>
</dbReference>
<gene>
    <name evidence="9" type="ORF">COCON_G00019120</name>
</gene>
<dbReference type="EC" id="2.7.7.87" evidence="3"/>
<dbReference type="InterPro" id="IPR050156">
    <property type="entry name" value="TC-AMP_synthase_SUA5"/>
</dbReference>
<dbReference type="Pfam" id="PF01300">
    <property type="entry name" value="Sua5_yciO_yrdC"/>
    <property type="match status" value="1"/>
</dbReference>
<feature type="domain" description="YrdC-like" evidence="8">
    <location>
        <begin position="1"/>
        <end position="94"/>
    </location>
</feature>
<keyword evidence="6" id="KW-0808">Transferase</keyword>
<dbReference type="AlphaFoldDB" id="A0A9Q1E460"/>
<accession>A0A9Q1E460</accession>
<dbReference type="PROSITE" id="PS51163">
    <property type="entry name" value="YRDC"/>
    <property type="match status" value="1"/>
</dbReference>
<evidence type="ECO:0000256" key="5">
    <source>
        <dbReference type="ARBA" id="ARBA00022490"/>
    </source>
</evidence>
<dbReference type="InterPro" id="IPR017945">
    <property type="entry name" value="DHBP_synth_RibB-like_a/b_dom"/>
</dbReference>
<dbReference type="PANTHER" id="PTHR17490:SF10">
    <property type="entry name" value="THREONYLCARBAMOYL-AMP SYNTHASE"/>
    <property type="match status" value="1"/>
</dbReference>
<evidence type="ECO:0000256" key="6">
    <source>
        <dbReference type="ARBA" id="ARBA00022679"/>
    </source>
</evidence>
<evidence type="ECO:0000313" key="9">
    <source>
        <dbReference type="EMBL" id="KAJ8289253.1"/>
    </source>
</evidence>
<organism evidence="9 10">
    <name type="scientific">Conger conger</name>
    <name type="common">Conger eel</name>
    <name type="synonym">Muraena conger</name>
    <dbReference type="NCBI Taxonomy" id="82655"/>
    <lineage>
        <taxon>Eukaryota</taxon>
        <taxon>Metazoa</taxon>
        <taxon>Chordata</taxon>
        <taxon>Craniata</taxon>
        <taxon>Vertebrata</taxon>
        <taxon>Euteleostomi</taxon>
        <taxon>Actinopterygii</taxon>
        <taxon>Neopterygii</taxon>
        <taxon>Teleostei</taxon>
        <taxon>Anguilliformes</taxon>
        <taxon>Congridae</taxon>
        <taxon>Conger</taxon>
    </lineage>
</organism>
<evidence type="ECO:0000256" key="2">
    <source>
        <dbReference type="ARBA" id="ARBA00007663"/>
    </source>
</evidence>
<dbReference type="InterPro" id="IPR006070">
    <property type="entry name" value="Sua5-like_dom"/>
</dbReference>
<dbReference type="GO" id="GO:0061710">
    <property type="term" value="F:L-threonylcarbamoyladenylate synthase"/>
    <property type="evidence" value="ECO:0007669"/>
    <property type="project" value="UniProtKB-EC"/>
</dbReference>
<dbReference type="EMBL" id="JAFJMO010000001">
    <property type="protein sequence ID" value="KAJ8289253.1"/>
    <property type="molecule type" value="Genomic_DNA"/>
</dbReference>
<reference evidence="9" key="1">
    <citation type="journal article" date="2023" name="Science">
        <title>Genome structures resolve the early diversification of teleost fishes.</title>
        <authorList>
            <person name="Parey E."/>
            <person name="Louis A."/>
            <person name="Montfort J."/>
            <person name="Bouchez O."/>
            <person name="Roques C."/>
            <person name="Iampietro C."/>
            <person name="Lluch J."/>
            <person name="Castinel A."/>
            <person name="Donnadieu C."/>
            <person name="Desvignes T."/>
            <person name="Floi Bucao C."/>
            <person name="Jouanno E."/>
            <person name="Wen M."/>
            <person name="Mejri S."/>
            <person name="Dirks R."/>
            <person name="Jansen H."/>
            <person name="Henkel C."/>
            <person name="Chen W.J."/>
            <person name="Zahm M."/>
            <person name="Cabau C."/>
            <person name="Klopp C."/>
            <person name="Thompson A.W."/>
            <person name="Robinson-Rechavi M."/>
            <person name="Braasch I."/>
            <person name="Lecointre G."/>
            <person name="Bobe J."/>
            <person name="Postlethwait J.H."/>
            <person name="Berthelot C."/>
            <person name="Roest Crollius H."/>
            <person name="Guiguen Y."/>
        </authorList>
    </citation>
    <scope>NUCLEOTIDE SEQUENCE</scope>
    <source>
        <strain evidence="9">Concon-B</strain>
    </source>
</reference>
<proteinExistence type="inferred from homology"/>
<dbReference type="OrthoDB" id="3648309at2759"/>
<evidence type="ECO:0000256" key="1">
    <source>
        <dbReference type="ARBA" id="ARBA00004496"/>
    </source>
</evidence>
<dbReference type="Proteomes" id="UP001152803">
    <property type="component" value="Unassembled WGS sequence"/>
</dbReference>
<comment type="subcellular location">
    <subcellularLocation>
        <location evidence="1">Cytoplasm</location>
    </subcellularLocation>
</comment>
<dbReference type="GO" id="GO:0003725">
    <property type="term" value="F:double-stranded RNA binding"/>
    <property type="evidence" value="ECO:0007669"/>
    <property type="project" value="InterPro"/>
</dbReference>
<dbReference type="SUPFAM" id="SSF55821">
    <property type="entry name" value="YrdC/RibB"/>
    <property type="match status" value="1"/>
</dbReference>
<dbReference type="GO" id="GO:0006450">
    <property type="term" value="P:regulation of translational fidelity"/>
    <property type="evidence" value="ECO:0007669"/>
    <property type="project" value="TreeGrafter"/>
</dbReference>
<dbReference type="PANTHER" id="PTHR17490">
    <property type="entry name" value="SUA5"/>
    <property type="match status" value="1"/>
</dbReference>
<evidence type="ECO:0000313" key="10">
    <source>
        <dbReference type="Proteomes" id="UP001152803"/>
    </source>
</evidence>
<evidence type="ECO:0000256" key="3">
    <source>
        <dbReference type="ARBA" id="ARBA00012584"/>
    </source>
</evidence>
<keyword evidence="10" id="KW-1185">Reference proteome</keyword>
<dbReference type="Gene3D" id="3.90.870.10">
    <property type="entry name" value="DHBP synthase"/>
    <property type="match status" value="1"/>
</dbReference>
<comment type="catalytic activity">
    <reaction evidence="7">
        <text>L-threonine + hydrogencarbonate + ATP = L-threonylcarbamoyladenylate + diphosphate + H2O</text>
        <dbReference type="Rhea" id="RHEA:36407"/>
        <dbReference type="ChEBI" id="CHEBI:15377"/>
        <dbReference type="ChEBI" id="CHEBI:17544"/>
        <dbReference type="ChEBI" id="CHEBI:30616"/>
        <dbReference type="ChEBI" id="CHEBI:33019"/>
        <dbReference type="ChEBI" id="CHEBI:57926"/>
        <dbReference type="ChEBI" id="CHEBI:73682"/>
        <dbReference type="EC" id="2.7.7.87"/>
    </reaction>
</comment>
<evidence type="ECO:0000259" key="8">
    <source>
        <dbReference type="PROSITE" id="PS51163"/>
    </source>
</evidence>